<evidence type="ECO:0000313" key="6">
    <source>
        <dbReference type="EMBL" id="HAA83201.1"/>
    </source>
</evidence>
<proteinExistence type="predicted"/>
<keyword evidence="3 6" id="KW-0808">Transferase</keyword>
<name>A0A101FI43_9BACT</name>
<comment type="caution">
    <text evidence="6">The sequence shown here is derived from an EMBL/GenBank/DDBJ whole genome shotgun (WGS) entry which is preliminary data.</text>
</comment>
<gene>
    <name evidence="6" type="ORF">DCE01_00175</name>
</gene>
<dbReference type="PANTHER" id="PTHR43369">
    <property type="entry name" value="PHOSPHORIBOSYLGLYCINAMIDE FORMYLTRANSFERASE"/>
    <property type="match status" value="1"/>
</dbReference>
<protein>
    <recommendedName>
        <fullName evidence="2">phosphoribosylglycinamide formyltransferase 1</fullName>
        <ecNumber evidence="2">2.1.2.2</ecNumber>
    </recommendedName>
</protein>
<accession>A0A101FI43</accession>
<sequence>MSYKKIGWFTTARDKAALDLLRVVYSEIKKGNIPARLEYVFVSKAPDEGEWAERLIKEAKEDLGLKVICFSAERFKPELRKAQRDLWRKEYHAEVLKRLDMEIDFGVLAGYMWITSEDFCKSLRLINLHPALPGGPKGSWQEVIWQLISARAMETGAMFHQVTPELDEGPALTYFRLNLRTPEFIPLWEETEAKLLKYHLSGLKKLEGEENALFRKIREEELKRELPLLVFTLKYLCEEKIGFEGDIPVDLTEEIEKSLPDFIIT</sequence>
<dbReference type="PANTHER" id="PTHR43369:SF2">
    <property type="entry name" value="PHOSPHORIBOSYLGLYCINAMIDE FORMYLTRANSFERASE"/>
    <property type="match status" value="1"/>
</dbReference>
<dbReference type="Gene3D" id="3.40.50.170">
    <property type="entry name" value="Formyl transferase, N-terminal domain"/>
    <property type="match status" value="1"/>
</dbReference>
<evidence type="ECO:0000256" key="2">
    <source>
        <dbReference type="ARBA" id="ARBA00012254"/>
    </source>
</evidence>
<reference evidence="6 7" key="1">
    <citation type="journal article" date="2018" name="Nat. Biotechnol.">
        <title>A standardized bacterial taxonomy based on genome phylogeny substantially revises the tree of life.</title>
        <authorList>
            <person name="Parks D.H."/>
            <person name="Chuvochina M."/>
            <person name="Waite D.W."/>
            <person name="Rinke C."/>
            <person name="Skarshewski A."/>
            <person name="Chaumeil P.A."/>
            <person name="Hugenholtz P."/>
        </authorList>
    </citation>
    <scope>NUCLEOTIDE SEQUENCE [LARGE SCALE GENOMIC DNA]</scope>
    <source>
        <strain evidence="6">UBA12529</strain>
    </source>
</reference>
<dbReference type="GO" id="GO:0004644">
    <property type="term" value="F:phosphoribosylglycinamide formyltransferase activity"/>
    <property type="evidence" value="ECO:0007669"/>
    <property type="project" value="UniProtKB-EC"/>
</dbReference>
<organism evidence="6 7">
    <name type="scientific">Thermodesulfobacterium commune</name>
    <dbReference type="NCBI Taxonomy" id="1741"/>
    <lineage>
        <taxon>Bacteria</taxon>
        <taxon>Pseudomonadati</taxon>
        <taxon>Thermodesulfobacteriota</taxon>
        <taxon>Thermodesulfobacteria</taxon>
        <taxon>Thermodesulfobacteriales</taxon>
        <taxon>Thermodesulfobacteriaceae</taxon>
        <taxon>Thermodesulfobacterium</taxon>
    </lineage>
</organism>
<dbReference type="Pfam" id="PF00551">
    <property type="entry name" value="Formyl_trans_N"/>
    <property type="match status" value="1"/>
</dbReference>
<evidence type="ECO:0000256" key="3">
    <source>
        <dbReference type="ARBA" id="ARBA00022679"/>
    </source>
</evidence>
<evidence type="ECO:0000256" key="1">
    <source>
        <dbReference type="ARBA" id="ARBA00005054"/>
    </source>
</evidence>
<evidence type="ECO:0000313" key="7">
    <source>
        <dbReference type="Proteomes" id="UP000257240"/>
    </source>
</evidence>
<dbReference type="SUPFAM" id="SSF53328">
    <property type="entry name" value="Formyltransferase"/>
    <property type="match status" value="1"/>
</dbReference>
<keyword evidence="4" id="KW-0658">Purine biosynthesis</keyword>
<dbReference type="InterPro" id="IPR002376">
    <property type="entry name" value="Formyl_transf_N"/>
</dbReference>
<feature type="domain" description="Formyl transferase N-terminal" evidence="5">
    <location>
        <begin position="88"/>
        <end position="172"/>
    </location>
</feature>
<dbReference type="EC" id="2.1.2.2" evidence="2"/>
<dbReference type="AlphaFoldDB" id="A0A101FI43"/>
<evidence type="ECO:0000256" key="4">
    <source>
        <dbReference type="ARBA" id="ARBA00022755"/>
    </source>
</evidence>
<dbReference type="RefSeq" id="WP_022856044.1">
    <property type="nucleotide sequence ID" value="NZ_DAINLL010000019.1"/>
</dbReference>
<dbReference type="GO" id="GO:0005737">
    <property type="term" value="C:cytoplasm"/>
    <property type="evidence" value="ECO:0007669"/>
    <property type="project" value="TreeGrafter"/>
</dbReference>
<dbReference type="Proteomes" id="UP000257240">
    <property type="component" value="Unassembled WGS sequence"/>
</dbReference>
<dbReference type="EMBL" id="DLVE01000004">
    <property type="protein sequence ID" value="HAA83201.1"/>
    <property type="molecule type" value="Genomic_DNA"/>
</dbReference>
<evidence type="ECO:0000259" key="5">
    <source>
        <dbReference type="Pfam" id="PF00551"/>
    </source>
</evidence>
<dbReference type="GO" id="GO:0006189">
    <property type="term" value="P:'de novo' IMP biosynthetic process"/>
    <property type="evidence" value="ECO:0007669"/>
    <property type="project" value="TreeGrafter"/>
</dbReference>
<dbReference type="InterPro" id="IPR036477">
    <property type="entry name" value="Formyl_transf_N_sf"/>
</dbReference>
<comment type="pathway">
    <text evidence="1">Purine metabolism; IMP biosynthesis via de novo pathway; N(2)-formyl-N(1)-(5-phospho-D-ribosyl)glycinamide from N(1)-(5-phospho-D-ribosyl)glycinamide (10-formyl THF route): step 1/1.</text>
</comment>